<dbReference type="PROSITE" id="PS51257">
    <property type="entry name" value="PROKAR_LIPOPROTEIN"/>
    <property type="match status" value="1"/>
</dbReference>
<feature type="region of interest" description="Disordered" evidence="1">
    <location>
        <begin position="24"/>
        <end position="51"/>
    </location>
</feature>
<proteinExistence type="predicted"/>
<dbReference type="Proteomes" id="UP000290243">
    <property type="component" value="Chromosome"/>
</dbReference>
<accession>A0A449B415</accession>
<organism evidence="3 4">
    <name type="scientific">Mycoplasmopsis maculosa</name>
    <dbReference type="NCBI Taxonomy" id="114885"/>
    <lineage>
        <taxon>Bacteria</taxon>
        <taxon>Bacillati</taxon>
        <taxon>Mycoplasmatota</taxon>
        <taxon>Mycoplasmoidales</taxon>
        <taxon>Metamycoplasmataceae</taxon>
        <taxon>Mycoplasmopsis</taxon>
    </lineage>
</organism>
<feature type="signal peptide" evidence="2">
    <location>
        <begin position="1"/>
        <end position="21"/>
    </location>
</feature>
<name>A0A449B415_9BACT</name>
<reference evidence="3 4" key="1">
    <citation type="submission" date="2019-01" db="EMBL/GenBank/DDBJ databases">
        <authorList>
            <consortium name="Pathogen Informatics"/>
        </authorList>
    </citation>
    <scope>NUCLEOTIDE SEQUENCE [LARGE SCALE GENOMIC DNA]</scope>
    <source>
        <strain evidence="3 4">NCTC10168</strain>
    </source>
</reference>
<feature type="chain" id="PRO_5019422090" description="Lipoprotein" evidence="2">
    <location>
        <begin position="22"/>
        <end position="713"/>
    </location>
</feature>
<protein>
    <recommendedName>
        <fullName evidence="5">Lipoprotein</fullName>
    </recommendedName>
</protein>
<keyword evidence="2" id="KW-0732">Signal</keyword>
<dbReference type="AlphaFoldDB" id="A0A449B415"/>
<dbReference type="RefSeq" id="WP_129646376.1">
    <property type="nucleotide sequence ID" value="NZ_LR215037.1"/>
</dbReference>
<gene>
    <name evidence="3" type="ORF">NCTC10168_00260</name>
</gene>
<keyword evidence="4" id="KW-1185">Reference proteome</keyword>
<evidence type="ECO:0008006" key="5">
    <source>
        <dbReference type="Google" id="ProtNLM"/>
    </source>
</evidence>
<evidence type="ECO:0000256" key="2">
    <source>
        <dbReference type="SAM" id="SignalP"/>
    </source>
</evidence>
<dbReference type="EMBL" id="LR215037">
    <property type="protein sequence ID" value="VEU75342.1"/>
    <property type="molecule type" value="Genomic_DNA"/>
</dbReference>
<sequence>MKKRYILLPSVVGLTIPFVSAACSPSNVEEKPGNTTPEKPGNTTPENTNNQFYNDLSQEKNKNLLILEFEPINLKAEELLARANKILSTNNDLDEALNLEIKKLLDFYKKVENDTNLKTYYSNYFLKLNELKEVINKQIEKYKNDNIDLSIINSIYDDFYNHFKNNYEISKYYLNDEKYSFTNLENQAKLIEGSITNIDNILKLEQEYLEKILYFGRYVYKRDEKGREIRTRKHNFSNFVIDEKSKTLKNLINKKYEEITTRISTMLQNLFKQTITTEINTFASDLETQNIYISDLFKKYILTIFNTQELIEKINRNENSRNKYANVLQSFNSTKTKLDELVLNLDSFDYSANEAFNRELRNLSTIITYLPEDLTPKLVNLLSTTNVWINRTNESESFKNMHDRLVAAKEKAQNAINDSKNGNIDFDLIETILNEIKQLNNEAQNLVTNAIRPESDAMFASAYTKMFGNEQVPENERDESPLARFLKIEKYHSIINLARINELKEQYKNKFKLAYSSREEISNTLFPIINELGELLAKPLIDYLNASSLGFNAPSEENFNYFASADRQNVNLILNSNETDIWLGIYGRQRSIIDWNNSDIKQYLLDARNLISIVKETARQSGRILGIRKVEGDDRDFNELSETERRERTIYAFEFAVGATKVVSQDKESITISFKIGNSLTAVSHESDLPSSAISDKIYKFNITKSSISKIEN</sequence>
<evidence type="ECO:0000313" key="4">
    <source>
        <dbReference type="Proteomes" id="UP000290243"/>
    </source>
</evidence>
<dbReference type="KEGG" id="mmau:NCTC10168_00260"/>
<evidence type="ECO:0000313" key="3">
    <source>
        <dbReference type="EMBL" id="VEU75342.1"/>
    </source>
</evidence>
<evidence type="ECO:0000256" key="1">
    <source>
        <dbReference type="SAM" id="MobiDB-lite"/>
    </source>
</evidence>